<evidence type="ECO:0000256" key="2">
    <source>
        <dbReference type="SAM" id="MobiDB-lite"/>
    </source>
</evidence>
<feature type="region of interest" description="Disordered" evidence="2">
    <location>
        <begin position="1"/>
        <end position="83"/>
    </location>
</feature>
<dbReference type="Pfam" id="PF03469">
    <property type="entry name" value="XH"/>
    <property type="match status" value="1"/>
</dbReference>
<feature type="coiled-coil region" evidence="1">
    <location>
        <begin position="393"/>
        <end position="517"/>
    </location>
</feature>
<comment type="caution">
    <text evidence="4">The sequence shown here is derived from an EMBL/GenBank/DDBJ whole genome shotgun (WGS) entry which is preliminary data.</text>
</comment>
<protein>
    <recommendedName>
        <fullName evidence="3">Factor of DNA methylation 1-5/IDN2 domain-containing protein</fullName>
    </recommendedName>
</protein>
<evidence type="ECO:0000313" key="4">
    <source>
        <dbReference type="EMBL" id="GHP06803.1"/>
    </source>
</evidence>
<proteinExistence type="predicted"/>
<feature type="domain" description="Factor of DNA methylation 1-5/IDN2" evidence="3">
    <location>
        <begin position="592"/>
        <end position="699"/>
    </location>
</feature>
<evidence type="ECO:0000256" key="1">
    <source>
        <dbReference type="SAM" id="Coils"/>
    </source>
</evidence>
<evidence type="ECO:0000313" key="5">
    <source>
        <dbReference type="Proteomes" id="UP000660262"/>
    </source>
</evidence>
<dbReference type="Proteomes" id="UP000660262">
    <property type="component" value="Unassembled WGS sequence"/>
</dbReference>
<feature type="compositionally biased region" description="Basic and acidic residues" evidence="2">
    <location>
        <begin position="37"/>
        <end position="53"/>
    </location>
</feature>
<dbReference type="AlphaFoldDB" id="A0A830HJN9"/>
<gene>
    <name evidence="4" type="ORF">PPROV_000554700</name>
</gene>
<organism evidence="4 5">
    <name type="scientific">Pycnococcus provasolii</name>
    <dbReference type="NCBI Taxonomy" id="41880"/>
    <lineage>
        <taxon>Eukaryota</taxon>
        <taxon>Viridiplantae</taxon>
        <taxon>Chlorophyta</taxon>
        <taxon>Pseudoscourfieldiophyceae</taxon>
        <taxon>Pseudoscourfieldiales</taxon>
        <taxon>Pycnococcaceae</taxon>
        <taxon>Pycnococcus</taxon>
    </lineage>
</organism>
<keyword evidence="5" id="KW-1185">Reference proteome</keyword>
<evidence type="ECO:0000259" key="3">
    <source>
        <dbReference type="Pfam" id="PF03469"/>
    </source>
</evidence>
<accession>A0A830HJN9</accession>
<name>A0A830HJN9_9CHLO</name>
<keyword evidence="1" id="KW-0175">Coiled coil</keyword>
<reference evidence="4" key="1">
    <citation type="submission" date="2020-10" db="EMBL/GenBank/DDBJ databases">
        <title>Unveiling of a novel bifunctional photoreceptor, Dualchrome1, isolated from a cosmopolitan green alga.</title>
        <authorList>
            <person name="Suzuki S."/>
            <person name="Kawachi M."/>
        </authorList>
    </citation>
    <scope>NUCLEOTIDE SEQUENCE</scope>
    <source>
        <strain evidence="4">NIES 2893</strain>
    </source>
</reference>
<sequence>MGKRNKRDDDSMDDEYYSNYDSDRDDAVVRDPTAPARMREDDQAKQEPKHDPCYYDDQPPVPTCTSSLAAAAQPRSRDPLFVSTNGYLTKPFPGEKNFEEKKKKWDAAVAGHLAKFRDPNSSFSAEKPLEKSRVGGEEKHVCKICRNAFFKDLTSLYQHCLSKSTQGSPGDWLDLHAALAEHIAVDHLKAASNDQRAVSLLTVAKTQRAQSLAENAAGTSHAQGFTLTKLNEIQGDEHVGEIAWPPTVVLEHIPRFINEQNKFVSPLGGNNDLRTALGIGEAVGKEEDHISCKLLYNFRGFTGVGTITFPPSYNGYTLAIKFCDDHMKRKYKQRMGYAQNMGYAQMAADVPYTARLLTGPDLHVDSSFFLTNRLPRKESPFKSHTRMAHATLYKEQDRLMKQREAQREKLNEEMQEKYANNIEVLNRVNSEYAERVSLVEKEKDKLLQQLKAEADRNQRELEKKMEKVKIEADRRIEGFKEKDHAEKQRMMALEDKAKSAEEMAKTWKEKVAATKSEAEMTHELFNSLFTESTENKKKRGDFLKRINTEAAQSKFDEISRMVHKEHKLQIRRVGEVQQSTAEEMLGIMRSRNRTMDEEDIQMAVFEEVSELNQLMIKPEFRPLKVTTTMERGQEVPAYSIKYDDPELQKIKEKWGEEIMYQIAEERLYLEKVNASGQYAMHVAWDENKKDQMDAFDVAQKLVDIVYELKAEIDKLKLKKRSRAI</sequence>
<dbReference type="EMBL" id="BNJQ01000014">
    <property type="protein sequence ID" value="GHP06803.1"/>
    <property type="molecule type" value="Genomic_DNA"/>
</dbReference>
<dbReference type="InterPro" id="IPR005379">
    <property type="entry name" value="FDM1-5/IDN2_XH"/>
</dbReference>